<dbReference type="FunFam" id="3.40.50.720:FF:000041">
    <property type="entry name" value="D-3-phosphoglycerate dehydrogenase"/>
    <property type="match status" value="1"/>
</dbReference>
<evidence type="ECO:0000256" key="4">
    <source>
        <dbReference type="RuleBase" id="RU003719"/>
    </source>
</evidence>
<feature type="domain" description="D-isomer specific 2-hydroxyacid dehydrogenase NAD-binding" evidence="6">
    <location>
        <begin position="134"/>
        <end position="311"/>
    </location>
</feature>
<evidence type="ECO:0000256" key="2">
    <source>
        <dbReference type="ARBA" id="ARBA00023002"/>
    </source>
</evidence>
<evidence type="ECO:0000259" key="6">
    <source>
        <dbReference type="Pfam" id="PF02826"/>
    </source>
</evidence>
<evidence type="ECO:0000259" key="5">
    <source>
        <dbReference type="Pfam" id="PF00389"/>
    </source>
</evidence>
<feature type="domain" description="D-isomer specific 2-hydroxyacid dehydrogenase catalytic" evidence="5">
    <location>
        <begin position="44"/>
        <end position="343"/>
    </location>
</feature>
<dbReference type="AlphaFoldDB" id="A0A6J4PGD7"/>
<dbReference type="PANTHER" id="PTHR42789:SF1">
    <property type="entry name" value="D-ISOMER SPECIFIC 2-HYDROXYACID DEHYDROGENASE FAMILY PROTEIN (AFU_ORTHOLOGUE AFUA_6G10090)"/>
    <property type="match status" value="1"/>
</dbReference>
<dbReference type="PANTHER" id="PTHR42789">
    <property type="entry name" value="D-ISOMER SPECIFIC 2-HYDROXYACID DEHYDROGENASE FAMILY PROTEIN (AFU_ORTHOLOGUE AFUA_6G10090)"/>
    <property type="match status" value="1"/>
</dbReference>
<dbReference type="EC" id="1.1.1.95" evidence="7"/>
<dbReference type="InterPro" id="IPR006140">
    <property type="entry name" value="D-isomer_DH_NAD-bd"/>
</dbReference>
<dbReference type="Gene3D" id="3.40.50.720">
    <property type="entry name" value="NAD(P)-binding Rossmann-like Domain"/>
    <property type="match status" value="2"/>
</dbReference>
<dbReference type="CDD" id="cd12171">
    <property type="entry name" value="2-Hacid_dh_10"/>
    <property type="match status" value="1"/>
</dbReference>
<comment type="similarity">
    <text evidence="1 4">Belongs to the D-isomer specific 2-hydroxyacid dehydrogenase family.</text>
</comment>
<keyword evidence="3" id="KW-0520">NAD</keyword>
<dbReference type="SUPFAM" id="SSF52283">
    <property type="entry name" value="Formate/glycerate dehydrogenase catalytic domain-like"/>
    <property type="match status" value="1"/>
</dbReference>
<gene>
    <name evidence="7" type="ORF">AVDCRST_MAG78-646</name>
</gene>
<dbReference type="EMBL" id="CADCVB010000052">
    <property type="protein sequence ID" value="CAA9415369.1"/>
    <property type="molecule type" value="Genomic_DNA"/>
</dbReference>
<name>A0A6J4PGD7_9ACTN</name>
<dbReference type="GO" id="GO:0047545">
    <property type="term" value="F:(S)-2-hydroxyglutarate dehydrogenase activity"/>
    <property type="evidence" value="ECO:0007669"/>
    <property type="project" value="UniProtKB-ARBA"/>
</dbReference>
<dbReference type="GO" id="GO:0004617">
    <property type="term" value="F:phosphoglycerate dehydrogenase activity"/>
    <property type="evidence" value="ECO:0007669"/>
    <property type="project" value="UniProtKB-EC"/>
</dbReference>
<dbReference type="InterPro" id="IPR036291">
    <property type="entry name" value="NAD(P)-bd_dom_sf"/>
</dbReference>
<evidence type="ECO:0000256" key="3">
    <source>
        <dbReference type="ARBA" id="ARBA00023027"/>
    </source>
</evidence>
<dbReference type="GO" id="GO:0051287">
    <property type="term" value="F:NAD binding"/>
    <property type="evidence" value="ECO:0007669"/>
    <property type="project" value="InterPro"/>
</dbReference>
<dbReference type="GO" id="GO:0006564">
    <property type="term" value="P:L-serine biosynthetic process"/>
    <property type="evidence" value="ECO:0007669"/>
    <property type="project" value="UniProtKB-ARBA"/>
</dbReference>
<keyword evidence="2 4" id="KW-0560">Oxidoreductase</keyword>
<dbReference type="InterPro" id="IPR050857">
    <property type="entry name" value="D-2-hydroxyacid_DH"/>
</dbReference>
<dbReference type="Pfam" id="PF00389">
    <property type="entry name" value="2-Hacid_dh"/>
    <property type="match status" value="1"/>
</dbReference>
<organism evidence="7">
    <name type="scientific">uncultured Rubrobacteraceae bacterium</name>
    <dbReference type="NCBI Taxonomy" id="349277"/>
    <lineage>
        <taxon>Bacteria</taxon>
        <taxon>Bacillati</taxon>
        <taxon>Actinomycetota</taxon>
        <taxon>Rubrobacteria</taxon>
        <taxon>Rubrobacterales</taxon>
        <taxon>Rubrobacteraceae</taxon>
        <taxon>environmental samples</taxon>
    </lineage>
</organism>
<evidence type="ECO:0000256" key="1">
    <source>
        <dbReference type="ARBA" id="ARBA00005854"/>
    </source>
</evidence>
<dbReference type="InterPro" id="IPR006139">
    <property type="entry name" value="D-isomer_2_OHA_DH_cat_dom"/>
</dbReference>
<evidence type="ECO:0000313" key="7">
    <source>
        <dbReference type="EMBL" id="CAA9415369.1"/>
    </source>
</evidence>
<accession>A0A6J4PGD7</accession>
<sequence length="350" mass="38605">MEVLCVGDLFLSSERFKEAIEKEMGGDSVAIREVSWAGEKAEDQHHLQQVMEQDGPEAVPTPEEIIEAVGDAEVIAVHFAPIPEAVLEAGPNLQAVVVARAGYENVNVEVASARGIAVVNLVGRNASAVAEQAIALMLAETRDIARVDRGIRAGKWPKEFPQTPYDLYGCTVGLIGFGQVARQLAPRLSGFNVQLLVYDPYVDEETISSYGGEKVEEMERVFRESDFVSLHARLTDETRRFIGKEHFELMKPTAYFINNARSRMVRYDDLYEILKKGRIAGAALDVHDDEPLGEGNPWVELENVTLTPHIAGTTTSTWENSVRMVAQAVREIVETGHATNTVNAESLEKI</sequence>
<reference evidence="7" key="1">
    <citation type="submission" date="2020-02" db="EMBL/GenBank/DDBJ databases">
        <authorList>
            <person name="Meier V. D."/>
        </authorList>
    </citation>
    <scope>NUCLEOTIDE SEQUENCE</scope>
    <source>
        <strain evidence="7">AVDCRST_MAG78</strain>
    </source>
</reference>
<dbReference type="SUPFAM" id="SSF51735">
    <property type="entry name" value="NAD(P)-binding Rossmann-fold domains"/>
    <property type="match status" value="1"/>
</dbReference>
<proteinExistence type="inferred from homology"/>
<protein>
    <submittedName>
        <fullName evidence="7">D-3-phosphoglycerate dehydrogenase</fullName>
        <ecNumber evidence="7">1.1.1.95</ecNumber>
    </submittedName>
</protein>
<dbReference type="Pfam" id="PF02826">
    <property type="entry name" value="2-Hacid_dh_C"/>
    <property type="match status" value="1"/>
</dbReference>